<feature type="transmembrane region" description="Helical" evidence="1">
    <location>
        <begin position="214"/>
        <end position="236"/>
    </location>
</feature>
<comment type="caution">
    <text evidence="2">The sequence shown here is derived from an EMBL/GenBank/DDBJ whole genome shotgun (WGS) entry which is preliminary data.</text>
</comment>
<gene>
    <name evidence="2" type="ORF">IC231_08835</name>
</gene>
<feature type="transmembrane region" description="Helical" evidence="1">
    <location>
        <begin position="94"/>
        <end position="112"/>
    </location>
</feature>
<keyword evidence="1" id="KW-1133">Transmembrane helix</keyword>
<feature type="transmembrane region" description="Helical" evidence="1">
    <location>
        <begin position="6"/>
        <end position="22"/>
    </location>
</feature>
<feature type="transmembrane region" description="Helical" evidence="1">
    <location>
        <begin position="34"/>
        <end position="54"/>
    </location>
</feature>
<keyword evidence="3" id="KW-1185">Reference proteome</keyword>
<dbReference type="RefSeq" id="WP_190784175.1">
    <property type="nucleotide sequence ID" value="NZ_JACWZZ010000002.1"/>
</dbReference>
<evidence type="ECO:0000313" key="2">
    <source>
        <dbReference type="EMBL" id="MBD2715141.1"/>
    </source>
</evidence>
<feature type="transmembrane region" description="Helical" evidence="1">
    <location>
        <begin position="248"/>
        <end position="265"/>
    </location>
</feature>
<dbReference type="Proteomes" id="UP000642468">
    <property type="component" value="Unassembled WGS sequence"/>
</dbReference>
<proteinExistence type="predicted"/>
<dbReference type="EMBL" id="JACWZZ010000002">
    <property type="protein sequence ID" value="MBD2715141.1"/>
    <property type="molecule type" value="Genomic_DNA"/>
</dbReference>
<protein>
    <recommendedName>
        <fullName evidence="4">Glycosyltransferase RgtA/B/C/D-like domain-containing protein</fullName>
    </recommendedName>
</protein>
<evidence type="ECO:0008006" key="4">
    <source>
        <dbReference type="Google" id="ProtNLM"/>
    </source>
</evidence>
<evidence type="ECO:0000313" key="3">
    <source>
        <dbReference type="Proteomes" id="UP000642468"/>
    </source>
</evidence>
<organism evidence="2 3">
    <name type="scientific">Hymenobacter duratus</name>
    <dbReference type="NCBI Taxonomy" id="2771356"/>
    <lineage>
        <taxon>Bacteria</taxon>
        <taxon>Pseudomonadati</taxon>
        <taxon>Bacteroidota</taxon>
        <taxon>Cytophagia</taxon>
        <taxon>Cytophagales</taxon>
        <taxon>Hymenobacteraceae</taxon>
        <taxon>Hymenobacter</taxon>
    </lineage>
</organism>
<accession>A0ABR8JHQ3</accession>
<feature type="transmembrane region" description="Helical" evidence="1">
    <location>
        <begin position="145"/>
        <end position="168"/>
    </location>
</feature>
<reference evidence="2 3" key="1">
    <citation type="submission" date="2020-09" db="EMBL/GenBank/DDBJ databases">
        <authorList>
            <person name="Kim M.K."/>
        </authorList>
    </citation>
    <scope>NUCLEOTIDE SEQUENCE [LARGE SCALE GENOMIC DNA]</scope>
    <source>
        <strain evidence="2 3">BT646</strain>
    </source>
</reference>
<feature type="transmembrane region" description="Helical" evidence="1">
    <location>
        <begin position="175"/>
        <end position="194"/>
    </location>
</feature>
<feature type="transmembrane region" description="Helical" evidence="1">
    <location>
        <begin position="331"/>
        <end position="353"/>
    </location>
</feature>
<name>A0ABR8JHQ3_9BACT</name>
<evidence type="ECO:0000256" key="1">
    <source>
        <dbReference type="SAM" id="Phobius"/>
    </source>
</evidence>
<keyword evidence="1" id="KW-0812">Transmembrane</keyword>
<keyword evidence="1" id="KW-0472">Membrane</keyword>
<feature type="transmembrane region" description="Helical" evidence="1">
    <location>
        <begin position="365"/>
        <end position="385"/>
    </location>
</feature>
<feature type="transmembrane region" description="Helical" evidence="1">
    <location>
        <begin position="119"/>
        <end position="139"/>
    </location>
</feature>
<sequence length="422" mass="46261">MKQLLVALVLNSGLLLLVWRWLRLRLAEPLLGRWLLPLLALKVLACAVATYFIGGDPLYYFGWSCSVNQQLWADPAAWLHTLGSNEFHFGGRHLVFHGFSNTLFFIKLLSGLQLAGNGSALLMGLYCSLFCFVASWELVRAVVRIWPATPAGAVLVGFLMWPSVVYWTSGITKESLLVGSGAAVVALVLGWLYGGRRVRPGAVVLALALAVLHFQMRFFFAGLLLAVLSGLGLIRVAERLLGRSRREVAVLLLAGWLLGGAWMLGEISPVFSLNKFTSRLLINYHTLQQNSGSRPHLNYPDLRPTGTSLLQHTPQAVAATLSRPWPWEGSGVLYVAAGLENLLLLALLLWAAIETARGRPGSLPFAVVVALLAYCLLLAALLGLSTPNLGTLNRYRVALLPYLLWLGLQHPHAARWLRRIGL</sequence>